<keyword evidence="2" id="KW-0812">Transmembrane</keyword>
<name>A0A813GQU6_POLGL</name>
<feature type="transmembrane region" description="Helical" evidence="2">
    <location>
        <begin position="268"/>
        <end position="292"/>
    </location>
</feature>
<proteinExistence type="predicted"/>
<dbReference type="AlphaFoldDB" id="A0A813GQU6"/>
<keyword evidence="4" id="KW-1185">Reference proteome</keyword>
<feature type="region of interest" description="Disordered" evidence="1">
    <location>
        <begin position="74"/>
        <end position="104"/>
    </location>
</feature>
<gene>
    <name evidence="3" type="ORF">PGLA1383_LOCUS45748</name>
</gene>
<organism evidence="3 4">
    <name type="scientific">Polarella glacialis</name>
    <name type="common">Dinoflagellate</name>
    <dbReference type="NCBI Taxonomy" id="89957"/>
    <lineage>
        <taxon>Eukaryota</taxon>
        <taxon>Sar</taxon>
        <taxon>Alveolata</taxon>
        <taxon>Dinophyceae</taxon>
        <taxon>Suessiales</taxon>
        <taxon>Suessiaceae</taxon>
        <taxon>Polarella</taxon>
    </lineage>
</organism>
<keyword evidence="2" id="KW-1133">Transmembrane helix</keyword>
<evidence type="ECO:0000256" key="1">
    <source>
        <dbReference type="SAM" id="MobiDB-lite"/>
    </source>
</evidence>
<reference evidence="3" key="1">
    <citation type="submission" date="2021-02" db="EMBL/GenBank/DDBJ databases">
        <authorList>
            <person name="Dougan E. K."/>
            <person name="Rhodes N."/>
            <person name="Thang M."/>
            <person name="Chan C."/>
        </authorList>
    </citation>
    <scope>NUCLEOTIDE SEQUENCE</scope>
</reference>
<evidence type="ECO:0000313" key="4">
    <source>
        <dbReference type="Proteomes" id="UP000654075"/>
    </source>
</evidence>
<evidence type="ECO:0000313" key="3">
    <source>
        <dbReference type="EMBL" id="CAE8629204.1"/>
    </source>
</evidence>
<feature type="transmembrane region" description="Helical" evidence="2">
    <location>
        <begin position="203"/>
        <end position="224"/>
    </location>
</feature>
<evidence type="ECO:0000256" key="2">
    <source>
        <dbReference type="SAM" id="Phobius"/>
    </source>
</evidence>
<accession>A0A813GQU6</accession>
<sequence length="446" mass="48421">MELERVQGLYLHAEDLAPAWDPNWTQGVASLPQAQAASPPSLLNTSYVNSTNANLNSPRKLNASHVSNHSRTYYSSITKTGRPAANNKRRSATSTQPSHIPGGAATAGGRVQIWAHHRLIARILASFPRSVAHEVARVSDDLRDQYADERAERQAALAEGAGEGRLAAREEALKVLRECELYIPSEAEAVIRQRVNKLSEHPLHVYGVFFHTVLYPITIFLAILAYIRIACTHSLWGGENSGKSLMGYSMGAYMFECVLRVLTSLSVLLAALPVSVCLVIAFVPIDISLLLLRPLLPGRVRRTLNSWPYPTSLAFWVAGLCGYWPAVLAHRFLGSAPTGEGVLLGFGSRQAFHPPLAFRAAVVCDPHFMAEPYLRAPALKGVPEDVALSYSDVGAAMPLAVQWAYLLGDAGLCAAWEAEMEHIAVRQRGMMPSVIGSPGIGAFSRA</sequence>
<keyword evidence="2" id="KW-0472">Membrane</keyword>
<dbReference type="EMBL" id="CAJNNV010029612">
    <property type="protein sequence ID" value="CAE8629204.1"/>
    <property type="molecule type" value="Genomic_DNA"/>
</dbReference>
<comment type="caution">
    <text evidence="3">The sequence shown here is derived from an EMBL/GenBank/DDBJ whole genome shotgun (WGS) entry which is preliminary data.</text>
</comment>
<protein>
    <submittedName>
        <fullName evidence="3">Uncharacterized protein</fullName>
    </submittedName>
</protein>
<dbReference type="Proteomes" id="UP000654075">
    <property type="component" value="Unassembled WGS sequence"/>
</dbReference>